<gene>
    <name evidence="3" type="ordered locus">FraEuI1c_0333</name>
</gene>
<keyword evidence="4" id="KW-1185">Reference proteome</keyword>
<organism evidence="3 4">
    <name type="scientific">Pseudofrankia inefficax (strain DSM 45817 / CECT 9037 / DDB 130130 / EuI1c)</name>
    <name type="common">Frankia inefficax</name>
    <dbReference type="NCBI Taxonomy" id="298654"/>
    <lineage>
        <taxon>Bacteria</taxon>
        <taxon>Bacillati</taxon>
        <taxon>Actinomycetota</taxon>
        <taxon>Actinomycetes</taxon>
        <taxon>Frankiales</taxon>
        <taxon>Frankiaceae</taxon>
        <taxon>Pseudofrankia</taxon>
    </lineage>
</organism>
<dbReference type="InParanoid" id="E3J7E6"/>
<evidence type="ECO:0000313" key="4">
    <source>
        <dbReference type="Proteomes" id="UP000002484"/>
    </source>
</evidence>
<dbReference type="InterPro" id="IPR028096">
    <property type="entry name" value="EfeO_Cupredoxin"/>
</dbReference>
<dbReference type="Pfam" id="PF13473">
    <property type="entry name" value="Cupredoxin_1"/>
    <property type="match status" value="1"/>
</dbReference>
<dbReference type="SUPFAM" id="SSF49503">
    <property type="entry name" value="Cupredoxins"/>
    <property type="match status" value="1"/>
</dbReference>
<reference evidence="3 4" key="1">
    <citation type="submission" date="2010-10" db="EMBL/GenBank/DDBJ databases">
        <title>Complete sequence of Frankia sp. EuI1c.</title>
        <authorList>
            <consortium name="US DOE Joint Genome Institute"/>
            <person name="Lucas S."/>
            <person name="Copeland A."/>
            <person name="Lapidus A."/>
            <person name="Cheng J.-F."/>
            <person name="Bruce D."/>
            <person name="Goodwin L."/>
            <person name="Pitluck S."/>
            <person name="Chertkov O."/>
            <person name="Detter J.C."/>
            <person name="Han C."/>
            <person name="Tapia R."/>
            <person name="Land M."/>
            <person name="Hauser L."/>
            <person name="Jeffries C."/>
            <person name="Kyrpides N."/>
            <person name="Ivanova N."/>
            <person name="Mikhailova N."/>
            <person name="Beauchemin N."/>
            <person name="Sen A."/>
            <person name="Sur S.A."/>
            <person name="Gtari M."/>
            <person name="Wall L."/>
            <person name="Tisa L."/>
            <person name="Woyke T."/>
        </authorList>
    </citation>
    <scope>NUCLEOTIDE SEQUENCE [LARGE SCALE GENOMIC DNA]</scope>
    <source>
        <strain evidence="4">DSM 45817 / CECT 9037 / EuI1c</strain>
    </source>
</reference>
<dbReference type="eggNOG" id="COG3794">
    <property type="taxonomic scope" value="Bacteria"/>
</dbReference>
<proteinExistence type="predicted"/>
<feature type="signal peptide" evidence="1">
    <location>
        <begin position="1"/>
        <end position="17"/>
    </location>
</feature>
<dbReference type="InterPro" id="IPR008972">
    <property type="entry name" value="Cupredoxin"/>
</dbReference>
<feature type="chain" id="PRO_5039617883" evidence="1">
    <location>
        <begin position="18"/>
        <end position="126"/>
    </location>
</feature>
<name>E3J7E6_PSEI1</name>
<evidence type="ECO:0000256" key="1">
    <source>
        <dbReference type="SAM" id="SignalP"/>
    </source>
</evidence>
<dbReference type="KEGG" id="fri:FraEuI1c_0333"/>
<protein>
    <submittedName>
        <fullName evidence="3">Blue (Type 1) copper domain protein</fullName>
    </submittedName>
</protein>
<accession>E3J7E6</accession>
<keyword evidence="1" id="KW-0732">Signal</keyword>
<dbReference type="AlphaFoldDB" id="E3J7E6"/>
<dbReference type="EMBL" id="CP002299">
    <property type="protein sequence ID" value="ADP78419.1"/>
    <property type="molecule type" value="Genomic_DNA"/>
</dbReference>
<dbReference type="RefSeq" id="WP_013421542.1">
    <property type="nucleotide sequence ID" value="NC_014666.1"/>
</dbReference>
<dbReference type="Proteomes" id="UP000002484">
    <property type="component" value="Chromosome"/>
</dbReference>
<dbReference type="STRING" id="298654.FraEuI1c_0333"/>
<dbReference type="Gene3D" id="2.60.40.420">
    <property type="entry name" value="Cupredoxins - blue copper proteins"/>
    <property type="match status" value="1"/>
</dbReference>
<dbReference type="HOGENOM" id="CLU_1793659_0_0_11"/>
<evidence type="ECO:0000259" key="2">
    <source>
        <dbReference type="Pfam" id="PF13473"/>
    </source>
</evidence>
<feature type="domain" description="EfeO-type cupredoxin-like" evidence="2">
    <location>
        <begin position="29"/>
        <end position="123"/>
    </location>
</feature>
<evidence type="ECO:0000313" key="3">
    <source>
        <dbReference type="EMBL" id="ADP78419.1"/>
    </source>
</evidence>
<sequence precursor="true">MAIAAALALGVTAAGCAAKEPVAPKVVAIETPTMSGDVQVFQVTGLADLRFDVSTLEARPGKIRVDFTVARGSASHDFVIPKIPAARTDIIGAGSTQSVTFAVTEPGDYPVICTLHPSMSATLHVG</sequence>